<accession>A0A174U5C7</accession>
<dbReference type="AlphaFoldDB" id="A0A174U5C7"/>
<reference evidence="2 3" key="1">
    <citation type="submission" date="2015-09" db="EMBL/GenBank/DDBJ databases">
        <authorList>
            <consortium name="Pathogen Informatics"/>
        </authorList>
    </citation>
    <scope>NUCLEOTIDE SEQUENCE [LARGE SCALE GENOMIC DNA]</scope>
    <source>
        <strain evidence="2 3">2789STDY5834846</strain>
    </source>
</reference>
<organism evidence="2 3">
    <name type="scientific">Bacteroides faecis</name>
    <dbReference type="NCBI Taxonomy" id="674529"/>
    <lineage>
        <taxon>Bacteria</taxon>
        <taxon>Pseudomonadati</taxon>
        <taxon>Bacteroidota</taxon>
        <taxon>Bacteroidia</taxon>
        <taxon>Bacteroidales</taxon>
        <taxon>Bacteroidaceae</taxon>
        <taxon>Bacteroides</taxon>
    </lineage>
</organism>
<protein>
    <submittedName>
        <fullName evidence="2">Uncharacterized protein</fullName>
    </submittedName>
</protein>
<gene>
    <name evidence="2" type="ORF">ERS852461_04386</name>
</gene>
<dbReference type="RefSeq" id="WP_055271205.1">
    <property type="nucleotide sequence ID" value="NZ_CAXKYA010000029.1"/>
</dbReference>
<feature type="transmembrane region" description="Helical" evidence="1">
    <location>
        <begin position="47"/>
        <end position="67"/>
    </location>
</feature>
<dbReference type="Proteomes" id="UP000095606">
    <property type="component" value="Unassembled WGS sequence"/>
</dbReference>
<evidence type="ECO:0000313" key="2">
    <source>
        <dbReference type="EMBL" id="CUQ15288.1"/>
    </source>
</evidence>
<evidence type="ECO:0000313" key="3">
    <source>
        <dbReference type="Proteomes" id="UP000095606"/>
    </source>
</evidence>
<keyword evidence="1" id="KW-1133">Transmembrane helix</keyword>
<evidence type="ECO:0000256" key="1">
    <source>
        <dbReference type="SAM" id="Phobius"/>
    </source>
</evidence>
<proteinExistence type="predicted"/>
<sequence length="119" mass="13738">MDKDFDFDNIGKRTPYRTPENFFEEAQHKILERTVGEQRRNRRLKRIIPAVIAVAAILAGILFTPSLRYMNTDVPATSNRLAIENNNVAADPVDKWIKELSDEELEEIVSFSENDIFLN</sequence>
<keyword evidence="1" id="KW-0812">Transmembrane</keyword>
<keyword evidence="1" id="KW-0472">Membrane</keyword>
<dbReference type="EMBL" id="CZAE01000027">
    <property type="protein sequence ID" value="CUQ15288.1"/>
    <property type="molecule type" value="Genomic_DNA"/>
</dbReference>
<name>A0A174U5C7_9BACE</name>